<evidence type="ECO:0000256" key="3">
    <source>
        <dbReference type="SAM" id="MobiDB-lite"/>
    </source>
</evidence>
<dbReference type="Pfam" id="PF01613">
    <property type="entry name" value="Flavin_Reduct"/>
    <property type="match status" value="1"/>
</dbReference>
<dbReference type="InterPro" id="IPR012349">
    <property type="entry name" value="Split_barrel_FMN-bd"/>
</dbReference>
<dbReference type="PANTHER" id="PTHR30466:SF11">
    <property type="entry name" value="FLAVIN-DEPENDENT MONOOXYGENASE, REDUCTASE SUBUNIT HSAB"/>
    <property type="match status" value="1"/>
</dbReference>
<gene>
    <name evidence="5" type="ORF">M8523_24605</name>
</gene>
<accession>A0AA41Z1M0</accession>
<feature type="domain" description="Flavin reductase like" evidence="4">
    <location>
        <begin position="33"/>
        <end position="176"/>
    </location>
</feature>
<dbReference type="SUPFAM" id="SSF50475">
    <property type="entry name" value="FMN-binding split barrel"/>
    <property type="match status" value="1"/>
</dbReference>
<dbReference type="PANTHER" id="PTHR30466">
    <property type="entry name" value="FLAVIN REDUCTASE"/>
    <property type="match status" value="1"/>
</dbReference>
<sequence length="180" mass="19573">MQRSIEAAEGAAMPSVQQGSPRTLEARQFRDVLGSFTTGVVVVTTLGEDGRPIGLTVNSFNSVSLDPPLILWSLALKSPSLAAFRQHAYFAINILAEDQEPLCRQFATPSSDKFANIRFDRGVTGVPVLHATAAYLECRAFARYPGGDHEIHVGEVMAVHDHGAAPLVFHRGSVRRLIQH</sequence>
<feature type="region of interest" description="Disordered" evidence="3">
    <location>
        <begin position="1"/>
        <end position="21"/>
    </location>
</feature>
<keyword evidence="2" id="KW-0560">Oxidoreductase</keyword>
<organism evidence="5 6">
    <name type="scientific">Lichenifustis flavocetrariae</name>
    <dbReference type="NCBI Taxonomy" id="2949735"/>
    <lineage>
        <taxon>Bacteria</taxon>
        <taxon>Pseudomonadati</taxon>
        <taxon>Pseudomonadota</taxon>
        <taxon>Alphaproteobacteria</taxon>
        <taxon>Hyphomicrobiales</taxon>
        <taxon>Lichenihabitantaceae</taxon>
        <taxon>Lichenifustis</taxon>
    </lineage>
</organism>
<evidence type="ECO:0000313" key="6">
    <source>
        <dbReference type="Proteomes" id="UP001165667"/>
    </source>
</evidence>
<evidence type="ECO:0000259" key="4">
    <source>
        <dbReference type="SMART" id="SM00903"/>
    </source>
</evidence>
<dbReference type="InterPro" id="IPR050268">
    <property type="entry name" value="NADH-dep_flavin_reductase"/>
</dbReference>
<evidence type="ECO:0000256" key="1">
    <source>
        <dbReference type="ARBA" id="ARBA00008898"/>
    </source>
</evidence>
<dbReference type="InterPro" id="IPR002563">
    <property type="entry name" value="Flavin_Rdtase-like_dom"/>
</dbReference>
<proteinExistence type="inferred from homology"/>
<dbReference type="SMART" id="SM00903">
    <property type="entry name" value="Flavin_Reduct"/>
    <property type="match status" value="1"/>
</dbReference>
<dbReference type="EMBL" id="JAMOIM010000022">
    <property type="protein sequence ID" value="MCW6511188.1"/>
    <property type="molecule type" value="Genomic_DNA"/>
</dbReference>
<dbReference type="Gene3D" id="2.30.110.10">
    <property type="entry name" value="Electron Transport, Fmn-binding Protein, Chain A"/>
    <property type="match status" value="1"/>
</dbReference>
<dbReference type="AlphaFoldDB" id="A0AA41Z1M0"/>
<comment type="caution">
    <text evidence="5">The sequence shown here is derived from an EMBL/GenBank/DDBJ whole genome shotgun (WGS) entry which is preliminary data.</text>
</comment>
<comment type="similarity">
    <text evidence="1">Belongs to the non-flavoprotein flavin reductase family.</text>
</comment>
<evidence type="ECO:0000256" key="2">
    <source>
        <dbReference type="ARBA" id="ARBA00023002"/>
    </source>
</evidence>
<dbReference type="GO" id="GO:0010181">
    <property type="term" value="F:FMN binding"/>
    <property type="evidence" value="ECO:0007669"/>
    <property type="project" value="InterPro"/>
</dbReference>
<dbReference type="GO" id="GO:0042602">
    <property type="term" value="F:riboflavin reductase (NADPH) activity"/>
    <property type="evidence" value="ECO:0007669"/>
    <property type="project" value="TreeGrafter"/>
</dbReference>
<keyword evidence="6" id="KW-1185">Reference proteome</keyword>
<dbReference type="Proteomes" id="UP001165667">
    <property type="component" value="Unassembled WGS sequence"/>
</dbReference>
<reference evidence="5" key="1">
    <citation type="submission" date="2022-05" db="EMBL/GenBank/DDBJ databases">
        <authorList>
            <person name="Pankratov T."/>
        </authorList>
    </citation>
    <scope>NUCLEOTIDE SEQUENCE</scope>
    <source>
        <strain evidence="5">BP6-180914</strain>
    </source>
</reference>
<protein>
    <submittedName>
        <fullName evidence="5">Flavin reductase family protein</fullName>
    </submittedName>
</protein>
<evidence type="ECO:0000313" key="5">
    <source>
        <dbReference type="EMBL" id="MCW6511188.1"/>
    </source>
</evidence>
<dbReference type="RefSeq" id="WP_282587567.1">
    <property type="nucleotide sequence ID" value="NZ_JAMOIM010000022.1"/>
</dbReference>
<name>A0AA41Z1M0_9HYPH</name>